<dbReference type="RefSeq" id="WP_179841663.1">
    <property type="nucleotide sequence ID" value="NZ_JACCBA010000001.1"/>
</dbReference>
<keyword evidence="2" id="KW-1185">Reference proteome</keyword>
<organism evidence="1 2">
    <name type="scientific">Actinomadura luteofluorescens</name>
    <dbReference type="NCBI Taxonomy" id="46163"/>
    <lineage>
        <taxon>Bacteria</taxon>
        <taxon>Bacillati</taxon>
        <taxon>Actinomycetota</taxon>
        <taxon>Actinomycetes</taxon>
        <taxon>Streptosporangiales</taxon>
        <taxon>Thermomonosporaceae</taxon>
        <taxon>Actinomadura</taxon>
    </lineage>
</organism>
<evidence type="ECO:0000313" key="1">
    <source>
        <dbReference type="EMBL" id="NYD51613.1"/>
    </source>
</evidence>
<dbReference type="InterPro" id="IPR016169">
    <property type="entry name" value="FAD-bd_PCMH_sub2"/>
</dbReference>
<reference evidence="1 2" key="1">
    <citation type="submission" date="2020-07" db="EMBL/GenBank/DDBJ databases">
        <title>Sequencing the genomes of 1000 actinobacteria strains.</title>
        <authorList>
            <person name="Klenk H.-P."/>
        </authorList>
    </citation>
    <scope>NUCLEOTIDE SEQUENCE [LARGE SCALE GENOMIC DNA]</scope>
    <source>
        <strain evidence="1 2">DSM 40398</strain>
    </source>
</reference>
<comment type="caution">
    <text evidence="1">The sequence shown here is derived from an EMBL/GenBank/DDBJ whole genome shotgun (WGS) entry which is preliminary data.</text>
</comment>
<gene>
    <name evidence="1" type="ORF">BJY14_007596</name>
</gene>
<dbReference type="Gene3D" id="3.30.465.10">
    <property type="match status" value="1"/>
</dbReference>
<proteinExistence type="predicted"/>
<protein>
    <submittedName>
        <fullName evidence="1">Uncharacterized protein</fullName>
    </submittedName>
</protein>
<dbReference type="Proteomes" id="UP000529783">
    <property type="component" value="Unassembled WGS sequence"/>
</dbReference>
<name>A0A7Y9EPN0_9ACTN</name>
<sequence>MERNIIEVLMQPLGPFGPFGPLVTYVEHTRGSNVVTIFRRTMHMGGASDVRAEGRIHGATASLIYIDEATLNPRASCGDDVRMILDLSPMCGIAYDPRLQAWAVEASATNWLVYKTNDQEAGSPWWRCGL</sequence>
<evidence type="ECO:0000313" key="2">
    <source>
        <dbReference type="Proteomes" id="UP000529783"/>
    </source>
</evidence>
<accession>A0A7Y9EPN0</accession>
<dbReference type="AlphaFoldDB" id="A0A7Y9EPN0"/>
<dbReference type="EMBL" id="JACCBA010000001">
    <property type="protein sequence ID" value="NYD51613.1"/>
    <property type="molecule type" value="Genomic_DNA"/>
</dbReference>